<proteinExistence type="predicted"/>
<evidence type="ECO:0000313" key="3">
    <source>
        <dbReference type="Proteomes" id="UP000232875"/>
    </source>
</evidence>
<name>A0A2N1J7D6_9BASI</name>
<feature type="region of interest" description="Disordered" evidence="1">
    <location>
        <begin position="148"/>
        <end position="195"/>
    </location>
</feature>
<dbReference type="OrthoDB" id="2555325at2759"/>
<dbReference type="Proteomes" id="UP000232875">
    <property type="component" value="Unassembled WGS sequence"/>
</dbReference>
<gene>
    <name evidence="2" type="ORF">MVES_003679</name>
</gene>
<dbReference type="STRING" id="2020962.A0A2N1J7D6"/>
<organism evidence="2 3">
    <name type="scientific">Malassezia vespertilionis</name>
    <dbReference type="NCBI Taxonomy" id="2020962"/>
    <lineage>
        <taxon>Eukaryota</taxon>
        <taxon>Fungi</taxon>
        <taxon>Dikarya</taxon>
        <taxon>Basidiomycota</taxon>
        <taxon>Ustilaginomycotina</taxon>
        <taxon>Malasseziomycetes</taxon>
        <taxon>Malasseziales</taxon>
        <taxon>Malasseziaceae</taxon>
        <taxon>Malassezia</taxon>
    </lineage>
</organism>
<feature type="region of interest" description="Disordered" evidence="1">
    <location>
        <begin position="250"/>
        <end position="288"/>
    </location>
</feature>
<reference evidence="2 3" key="1">
    <citation type="submission" date="2017-10" db="EMBL/GenBank/DDBJ databases">
        <title>A novel species of cold-tolerant Malassezia isolated from bats.</title>
        <authorList>
            <person name="Lorch J.M."/>
            <person name="Palmer J.M."/>
            <person name="Vanderwolf K.J."/>
            <person name="Schmidt K.Z."/>
            <person name="Verant M.L."/>
            <person name="Weller T.J."/>
            <person name="Blehert D.S."/>
        </authorList>
    </citation>
    <scope>NUCLEOTIDE SEQUENCE [LARGE SCALE GENOMIC DNA]</scope>
    <source>
        <strain evidence="2 3">NWHC:44797-103</strain>
    </source>
</reference>
<evidence type="ECO:0000313" key="2">
    <source>
        <dbReference type="EMBL" id="PKI82473.1"/>
    </source>
</evidence>
<feature type="compositionally biased region" description="Acidic residues" evidence="1">
    <location>
        <begin position="267"/>
        <end position="276"/>
    </location>
</feature>
<evidence type="ECO:0000256" key="1">
    <source>
        <dbReference type="SAM" id="MobiDB-lite"/>
    </source>
</evidence>
<dbReference type="AlphaFoldDB" id="A0A2N1J7D6"/>
<feature type="compositionally biased region" description="Polar residues" evidence="1">
    <location>
        <begin position="42"/>
        <end position="52"/>
    </location>
</feature>
<feature type="region of interest" description="Disordered" evidence="1">
    <location>
        <begin position="1"/>
        <end position="127"/>
    </location>
</feature>
<dbReference type="EMBL" id="KZ454995">
    <property type="protein sequence ID" value="PKI82473.1"/>
    <property type="molecule type" value="Genomic_DNA"/>
</dbReference>
<accession>A0A2N1J7D6</accession>
<feature type="compositionally biased region" description="Polar residues" evidence="1">
    <location>
        <begin position="67"/>
        <end position="77"/>
    </location>
</feature>
<sequence>MSSFKVRLRVPGPRIAGDGERSEAGEPVPGAPQESDAPATPASGTEYSSSPPEKSAKKLAKPRKTSGPPSTISSVAANLSLEEIDALPSAKRRKSLKTRGAPGPGRGWRKGLSKGQKPVYRLPGDVSTADLPHDSEFMAVHSTTPASFAHMDVPGTRKKGASKGLSAKGMERAPLPSSRMRVSPNSPDATFKYPRIPDLRDQMPLLPLPHIPNFIPPLTPLQRTITKPRHWRTGTREILSLGGRAWRAPTWLSEPRAKDEAQADAQADADEGDEEASLPSSDADAVEA</sequence>
<protein>
    <submittedName>
        <fullName evidence="2">Uncharacterized protein</fullName>
    </submittedName>
</protein>
<keyword evidence="3" id="KW-1185">Reference proteome</keyword>